<sequence length="127" mass="14005">MAVLHIQGSTKVDAGKDKHVTGEMSKMPLEFKVIFKEAHALKRIFLMNTGNHFSLSLKTLSVVSGETRPSSLSLTLLATRTSPSQQLARRRRHRSSSARRRPPHVASPSRRSSAALPFCNLKGNKSS</sequence>
<evidence type="ECO:0000256" key="1">
    <source>
        <dbReference type="SAM" id="MobiDB-lite"/>
    </source>
</evidence>
<dbReference type="Proteomes" id="UP001234989">
    <property type="component" value="Chromosome 11"/>
</dbReference>
<keyword evidence="3" id="KW-1185">Reference proteome</keyword>
<feature type="compositionally biased region" description="Basic residues" evidence="1">
    <location>
        <begin position="88"/>
        <end position="103"/>
    </location>
</feature>
<gene>
    <name evidence="2" type="ORF">MTR67_048256</name>
</gene>
<proteinExistence type="predicted"/>
<evidence type="ECO:0000313" key="3">
    <source>
        <dbReference type="Proteomes" id="UP001234989"/>
    </source>
</evidence>
<reference evidence="2" key="1">
    <citation type="submission" date="2023-08" db="EMBL/GenBank/DDBJ databases">
        <title>A de novo genome assembly of Solanum verrucosum Schlechtendal, a Mexican diploid species geographically isolated from the other diploid A-genome species in potato relatives.</title>
        <authorList>
            <person name="Hosaka K."/>
        </authorList>
    </citation>
    <scope>NUCLEOTIDE SEQUENCE</scope>
    <source>
        <tissue evidence="2">Young leaves</tissue>
    </source>
</reference>
<protein>
    <submittedName>
        <fullName evidence="2">Uncharacterized protein</fullName>
    </submittedName>
</protein>
<name>A0AAF0ZX73_SOLVR</name>
<feature type="compositionally biased region" description="Low complexity" evidence="1">
    <location>
        <begin position="74"/>
        <end position="87"/>
    </location>
</feature>
<feature type="compositionally biased region" description="Low complexity" evidence="1">
    <location>
        <begin position="104"/>
        <end position="117"/>
    </location>
</feature>
<dbReference type="AlphaFoldDB" id="A0AAF0ZX73"/>
<feature type="region of interest" description="Disordered" evidence="1">
    <location>
        <begin position="74"/>
        <end position="127"/>
    </location>
</feature>
<dbReference type="EMBL" id="CP133622">
    <property type="protein sequence ID" value="WMV54871.1"/>
    <property type="molecule type" value="Genomic_DNA"/>
</dbReference>
<evidence type="ECO:0000313" key="2">
    <source>
        <dbReference type="EMBL" id="WMV54871.1"/>
    </source>
</evidence>
<accession>A0AAF0ZX73</accession>
<organism evidence="2 3">
    <name type="scientific">Solanum verrucosum</name>
    <dbReference type="NCBI Taxonomy" id="315347"/>
    <lineage>
        <taxon>Eukaryota</taxon>
        <taxon>Viridiplantae</taxon>
        <taxon>Streptophyta</taxon>
        <taxon>Embryophyta</taxon>
        <taxon>Tracheophyta</taxon>
        <taxon>Spermatophyta</taxon>
        <taxon>Magnoliopsida</taxon>
        <taxon>eudicotyledons</taxon>
        <taxon>Gunneridae</taxon>
        <taxon>Pentapetalae</taxon>
        <taxon>asterids</taxon>
        <taxon>lamiids</taxon>
        <taxon>Solanales</taxon>
        <taxon>Solanaceae</taxon>
        <taxon>Solanoideae</taxon>
        <taxon>Solaneae</taxon>
        <taxon>Solanum</taxon>
    </lineage>
</organism>